<feature type="domain" description="Serine aminopeptidase S33" evidence="1">
    <location>
        <begin position="45"/>
        <end position="279"/>
    </location>
</feature>
<dbReference type="GO" id="GO:0016787">
    <property type="term" value="F:hydrolase activity"/>
    <property type="evidence" value="ECO:0007669"/>
    <property type="project" value="UniProtKB-KW"/>
</dbReference>
<accession>A0A1H7S3U0</accession>
<keyword evidence="3" id="KW-1185">Reference proteome</keyword>
<evidence type="ECO:0000259" key="1">
    <source>
        <dbReference type="Pfam" id="PF12146"/>
    </source>
</evidence>
<dbReference type="InterPro" id="IPR029058">
    <property type="entry name" value="AB_hydrolase_fold"/>
</dbReference>
<keyword evidence="2" id="KW-0378">Hydrolase</keyword>
<dbReference type="STRING" id="1429083.GCA_001885685_00193"/>
<protein>
    <submittedName>
        <fullName evidence="2">Lysophospholipase, alpha-beta hydrolase superfamily</fullName>
    </submittedName>
</protein>
<dbReference type="Gene3D" id="3.40.50.1820">
    <property type="entry name" value="alpha/beta hydrolase"/>
    <property type="match status" value="1"/>
</dbReference>
<dbReference type="SUPFAM" id="SSF53474">
    <property type="entry name" value="alpha/beta-Hydrolases"/>
    <property type="match status" value="1"/>
</dbReference>
<organism evidence="2 3">
    <name type="scientific">Atopomonas hussainii</name>
    <dbReference type="NCBI Taxonomy" id="1429083"/>
    <lineage>
        <taxon>Bacteria</taxon>
        <taxon>Pseudomonadati</taxon>
        <taxon>Pseudomonadota</taxon>
        <taxon>Gammaproteobacteria</taxon>
        <taxon>Pseudomonadales</taxon>
        <taxon>Pseudomonadaceae</taxon>
        <taxon>Atopomonas</taxon>
    </lineage>
</organism>
<dbReference type="AlphaFoldDB" id="A0A1H7S3U0"/>
<gene>
    <name evidence="2" type="ORF">SAMN05216214_11725</name>
</gene>
<dbReference type="InterPro" id="IPR022742">
    <property type="entry name" value="Hydrolase_4"/>
</dbReference>
<reference evidence="2 3" key="1">
    <citation type="submission" date="2016-10" db="EMBL/GenBank/DDBJ databases">
        <authorList>
            <person name="de Groot N.N."/>
        </authorList>
    </citation>
    <scope>NUCLEOTIDE SEQUENCE [LARGE SCALE GENOMIC DNA]</scope>
    <source>
        <strain evidence="2 3">JCM 19513</strain>
    </source>
</reference>
<dbReference type="RefSeq" id="WP_083394348.1">
    <property type="nucleotide sequence ID" value="NZ_FOAS01000017.1"/>
</dbReference>
<name>A0A1H7S3U0_9GAMM</name>
<dbReference type="Proteomes" id="UP000185766">
    <property type="component" value="Unassembled WGS sequence"/>
</dbReference>
<sequence length="319" mass="35352">MSFDAELLFTDSTAEPSLAPWHSAERWLPCGDGGRLFVQAHVPEQPRALALLLHGMVEDGRIFYSQSGKGLAPFLAERGVLCHSPDLRLRGRSEPALAPGLDYSQHQAVTDDIPALLTQLRAEHPDLPLFIISHSWGGVLAASCLARYPEWREHVTGLAHFAAKRVIAGGSPAKRLLIDLLWDRMGRLAAKWLKRVPAKAMGVGVVDEPPSLHADNVRWMRGEPWADITDGFDYAHAARSKAWLPSLYFAGSKDRLLGRLADVRAFARELGPHDAQIVLLGKSAGCSRDYGHNDLLTHPQAQVDHFPMLCDWMTQRFDK</sequence>
<evidence type="ECO:0000313" key="2">
    <source>
        <dbReference type="EMBL" id="SEL67321.1"/>
    </source>
</evidence>
<dbReference type="Pfam" id="PF12146">
    <property type="entry name" value="Hydrolase_4"/>
    <property type="match status" value="1"/>
</dbReference>
<dbReference type="EMBL" id="FOAS01000017">
    <property type="protein sequence ID" value="SEL67321.1"/>
    <property type="molecule type" value="Genomic_DNA"/>
</dbReference>
<proteinExistence type="predicted"/>
<evidence type="ECO:0000313" key="3">
    <source>
        <dbReference type="Proteomes" id="UP000185766"/>
    </source>
</evidence>